<dbReference type="Proteomes" id="UP000280298">
    <property type="component" value="Chromosome"/>
</dbReference>
<name>A0A3Q9EYV0_9ACTN</name>
<dbReference type="PANTHER" id="PTHR34069:SF2">
    <property type="entry name" value="BETA-KETOACYL-[ACYL-CARRIER-PROTEIN] SYNTHASE III"/>
    <property type="match status" value="1"/>
</dbReference>
<protein>
    <submittedName>
        <fullName evidence="4">3-oxoacyl-ACP synthase</fullName>
    </submittedName>
</protein>
<keyword evidence="2" id="KW-0012">Acyltransferase</keyword>
<keyword evidence="5" id="KW-1185">Reference proteome</keyword>
<dbReference type="OrthoDB" id="2636646at2"/>
<dbReference type="InterPro" id="IPR013747">
    <property type="entry name" value="ACP_syn_III_C"/>
</dbReference>
<evidence type="ECO:0000259" key="3">
    <source>
        <dbReference type="Pfam" id="PF08541"/>
    </source>
</evidence>
<proteinExistence type="predicted"/>
<dbReference type="KEGG" id="scya:EJ357_39450"/>
<organism evidence="4 5">
    <name type="scientific">Streptomyces cyaneochromogenes</name>
    <dbReference type="NCBI Taxonomy" id="2496836"/>
    <lineage>
        <taxon>Bacteria</taxon>
        <taxon>Bacillati</taxon>
        <taxon>Actinomycetota</taxon>
        <taxon>Actinomycetes</taxon>
        <taxon>Kitasatosporales</taxon>
        <taxon>Streptomycetaceae</taxon>
        <taxon>Streptomyces</taxon>
    </lineage>
</organism>
<evidence type="ECO:0000313" key="5">
    <source>
        <dbReference type="Proteomes" id="UP000280298"/>
    </source>
</evidence>
<keyword evidence="1" id="KW-0808">Transferase</keyword>
<dbReference type="GO" id="GO:0044550">
    <property type="term" value="P:secondary metabolite biosynthetic process"/>
    <property type="evidence" value="ECO:0007669"/>
    <property type="project" value="TreeGrafter"/>
</dbReference>
<dbReference type="CDD" id="cd00827">
    <property type="entry name" value="init_cond_enzymes"/>
    <property type="match status" value="1"/>
</dbReference>
<dbReference type="Gene3D" id="3.40.47.10">
    <property type="match status" value="2"/>
</dbReference>
<accession>A0A3Q9EYV0</accession>
<dbReference type="SUPFAM" id="SSF53901">
    <property type="entry name" value="Thiolase-like"/>
    <property type="match status" value="1"/>
</dbReference>
<dbReference type="EMBL" id="CP034539">
    <property type="protein sequence ID" value="AZQ38775.1"/>
    <property type="molecule type" value="Genomic_DNA"/>
</dbReference>
<feature type="domain" description="Beta-ketoacyl-[acyl-carrier-protein] synthase III C-terminal" evidence="3">
    <location>
        <begin position="225"/>
        <end position="313"/>
    </location>
</feature>
<sequence length="332" mass="36128">MSTRVTTLEAIESFVPERRVPVADLADRLGLRPTKLRLFQRMHGLKEIRFDPELGLFDVLLPAARRVVAAGDAAERIRYVLYAHTTQAVAPAHVDPAREVRDRLGLHHAQAFALSHQNCASGMAAVDVAAELLRAEGRAGDRALVVTGEQAFSPKVQLIDDVAIMGDAAAACLVTLDGAGDAVRSYATRTLGEFSAAMLLDGEKSLRFGKVYAPELAKVMRQAVDEAGLGFSDIDLVIPHNVNLQSWRQTISELGIPREQVFLENVERFSHCFASDVFLNYTTLRDEGRLTEGRHYLFATVGLGATFAAMVITHHASRTGSQPGPDTVKESA</sequence>
<dbReference type="GO" id="GO:0016747">
    <property type="term" value="F:acyltransferase activity, transferring groups other than amino-acyl groups"/>
    <property type="evidence" value="ECO:0007669"/>
    <property type="project" value="UniProtKB-ARBA"/>
</dbReference>
<evidence type="ECO:0000256" key="2">
    <source>
        <dbReference type="ARBA" id="ARBA00023315"/>
    </source>
</evidence>
<reference evidence="4 5" key="1">
    <citation type="journal article" date="2019" name="Int. J. Syst. Evol. Microbiol.">
        <title>Streptomyces cyaneochromogenes sp. nov., a blue pigment-producing actinomycete from manganese-contaminated soil.</title>
        <authorList>
            <person name="Tang X."/>
            <person name="Zhao J."/>
            <person name="Li K."/>
            <person name="Chen Z."/>
            <person name="Sun Y."/>
            <person name="Gao J."/>
        </authorList>
    </citation>
    <scope>NUCLEOTIDE SEQUENCE [LARGE SCALE GENOMIC DNA]</scope>
    <source>
        <strain evidence="4 5">MK-45</strain>
    </source>
</reference>
<dbReference type="InterPro" id="IPR016039">
    <property type="entry name" value="Thiolase-like"/>
</dbReference>
<dbReference type="AlphaFoldDB" id="A0A3Q9EYV0"/>
<evidence type="ECO:0000313" key="4">
    <source>
        <dbReference type="EMBL" id="AZQ38775.1"/>
    </source>
</evidence>
<dbReference type="PANTHER" id="PTHR34069">
    <property type="entry name" value="3-OXOACYL-[ACYL-CARRIER-PROTEIN] SYNTHASE 3"/>
    <property type="match status" value="1"/>
</dbReference>
<evidence type="ECO:0000256" key="1">
    <source>
        <dbReference type="ARBA" id="ARBA00022679"/>
    </source>
</evidence>
<gene>
    <name evidence="4" type="ORF">EJ357_39450</name>
</gene>
<dbReference type="Pfam" id="PF08541">
    <property type="entry name" value="ACP_syn_III_C"/>
    <property type="match status" value="1"/>
</dbReference>
<dbReference type="RefSeq" id="WP_126396428.1">
    <property type="nucleotide sequence ID" value="NZ_CP034539.1"/>
</dbReference>